<sequence>MLHDFPAEVFLQRPVILIELQKLIQTCTSSRIKAAVLNALIKFTKLLGIRINYFTDPDTYNLKQFLTFSSSTLSSPIEASISSNLTSYRSNLSSDIEKSETINILRSKQLGLPHYCLNSIGCILDYLYSRANDTKEAIYVRKWRVCTVRALFLLNNLLDLLGLCVSKKIWDCRVSEIVREVVKALREILIKFGDTIEYIRLQTISNDFEPNSRFININLLNSCLKLLTSTVPDDKIDVILPRNLKNVITATLLDAAISRLYPGIHDKLLEIVEKFNGRYENDTFTKYHDVKAVCKSMTSAVDFLKNYKSLAVDESIFLVKASLQCLDFHKKLSLIRIFIEICANKLPLVIDNHHLRENVSLIVLELLTHCDSEIKKEMYRLCTKRVIGAVGPKLNTSKTGAPGSQILFLLQSTILSEIALHGLSSKDVEIQKLSEDILIHILKCKILVSEDVWNNVIQAIISTLPALLCYVDQISPIGRTLLSLLDPDVAQTMGLTTLEILRGNSCLLFSSDASIRDEAVSRICWLLASQGDSRDLLPRINNLLDKSLSMSCQIKHVYDLNKMQTTQHYYQTNSLQQVLDLLNSNNIEPVIRRSALTQISVMMEDPIMHNTFLQKDGVKTIVDVMRSALDDSDYRDYPDSIVPAASILKSICLFNARIRQELSMNLELYYLVLRGLFLFCTEERMKHEGSTLLFLLLYNYYVKGSPANFNLSLPQILMTKLRVPFACQPYKAKTEEIHNRLSEILMQDKYCLQSLQIHWNSEWFGGFSVLLTGKELNYTDTDDFNTVLRLSHIDLIQIRSTSMEYCINKCLKVVHNATNHQDVVDSFIKLTGYINLFKCIKHDFIFENNILSLPWKENFDRFLNVIPSSQEDNELLQYLLEFLTSFADLYKEERTDCWISNFLKTETNPILTLLSNETIEDAESKTLNKDLLQLITACVTFEQHYLDLYGLNLICTSSWTHLIEIIASNLKFNDSQHFYNLAYLDALLSCLVHLTASLGWVKNNKNDLTSRHLLVQLVTSLCEMIGAFHCGKGASAVNSVMGFSITRHAVLILNHLLAEMQQSNINEWESCFIDEESGIEDNFYNLTSLWFCRDVVLRAAIFQLFAGLATSHKCAINIVQEYRRIRKGNVWEIAVNVLLDHEEANIIRENVAMFLTNLSSHITNTSQESFTLDKAVTPYLQETCALSEILKLLCEHNFYSNLELLVNCLYVKNKFYIEEQTVNKLFEGEQAPRADNFIYTFTKGAGYTKRSINSSNSDDSTVFIITTPGLVKSIAIFLYNLMNLAPLDVASELQNHGLIRIFFKSLYVPAPNIIDTKDLALYCEILEMNRAVCGLLNLAVNCSEMCFNTVLNTRDCLTVLFSLLNSNSYNNAFSQLIYLKNKLWGEIFNLVTNLLSHAGSNDDNLKSKHGDILQIISMALSESRNEVFLQSLCEAISSYNSSSLQNSALNSLTSLLRVEITTSPNDLNTSARSSTVQNLLDTVRTPRTPLSKQDVSDLSPKYVSKSSSDHKNLQQLYLQSLNRTHTNISPSNEADSPSREANFVIAGAELCRLLLHMLEIVNLKGTNLNNHKKKSLVVNSLTNILWVSLEAKKYALSNGLVDLIVKQISEIHVKLSLESVESLRRMSDKKRICGVLQEFHTLILLLTNFMAGDVGVKNAATLLGLADFVHKLWVWILTQKDLLVDVLKMLCTYTTDCVAACQSLTLTSQVAGTGPRKLPSNISLLHGIITLISKEMELISRTRDLSTLELSFHLLHNSCTSTECRIILSKSSLLQSLSRLHPAITKKQKPWESVELIWLEFLETFSGHPEGQFSLAKIPDVLDLVILLTNSNKLANKQAAMSVLRNISFYSSNRPRLLSSGEFLNVLNHKLISGNLDEKIAVVTIIWALAANNQKAKLMLKCAGVESKLQEALKALHLAVEYHVPPEIMDRMYYVLNMLRDGDK</sequence>
<dbReference type="PANTHER" id="PTHR31691:SF1">
    <property type="entry name" value="ROTATIN"/>
    <property type="match status" value="1"/>
</dbReference>
<comment type="caution">
    <text evidence="2">The sequence shown here is derived from an EMBL/GenBank/DDBJ whole genome shotgun (WGS) entry which is preliminary data.</text>
</comment>
<dbReference type="InterPro" id="IPR030791">
    <property type="entry name" value="Rotatin"/>
</dbReference>
<dbReference type="PANTHER" id="PTHR31691">
    <property type="entry name" value="ROTATIN"/>
    <property type="match status" value="1"/>
</dbReference>
<dbReference type="GO" id="GO:0010457">
    <property type="term" value="P:centriole-centriole cohesion"/>
    <property type="evidence" value="ECO:0007669"/>
    <property type="project" value="TreeGrafter"/>
</dbReference>
<keyword evidence="3" id="KW-1185">Reference proteome</keyword>
<dbReference type="Gene3D" id="1.25.10.10">
    <property type="entry name" value="Leucine-rich Repeat Variant"/>
    <property type="match status" value="1"/>
</dbReference>
<evidence type="ECO:0000313" key="2">
    <source>
        <dbReference type="EMBL" id="KAK9709000.1"/>
    </source>
</evidence>
<gene>
    <name evidence="2" type="ORF">QE152_g26866</name>
</gene>
<dbReference type="InterPro" id="IPR016024">
    <property type="entry name" value="ARM-type_fold"/>
</dbReference>
<feature type="region of interest" description="Disordered" evidence="1">
    <location>
        <begin position="1467"/>
        <end position="1511"/>
    </location>
</feature>
<dbReference type="GO" id="GO:0005813">
    <property type="term" value="C:centrosome"/>
    <property type="evidence" value="ECO:0007669"/>
    <property type="project" value="InterPro"/>
</dbReference>
<dbReference type="Proteomes" id="UP001458880">
    <property type="component" value="Unassembled WGS sequence"/>
</dbReference>
<dbReference type="GO" id="GO:0032053">
    <property type="term" value="P:ciliary basal body organization"/>
    <property type="evidence" value="ECO:0007669"/>
    <property type="project" value="TreeGrafter"/>
</dbReference>
<evidence type="ECO:0000256" key="1">
    <source>
        <dbReference type="SAM" id="MobiDB-lite"/>
    </source>
</evidence>
<evidence type="ECO:0008006" key="4">
    <source>
        <dbReference type="Google" id="ProtNLM"/>
    </source>
</evidence>
<dbReference type="SUPFAM" id="SSF48371">
    <property type="entry name" value="ARM repeat"/>
    <property type="match status" value="1"/>
</dbReference>
<dbReference type="GO" id="GO:0005814">
    <property type="term" value="C:centriole"/>
    <property type="evidence" value="ECO:0007669"/>
    <property type="project" value="TreeGrafter"/>
</dbReference>
<dbReference type="GO" id="GO:0007099">
    <property type="term" value="P:centriole replication"/>
    <property type="evidence" value="ECO:0007669"/>
    <property type="project" value="TreeGrafter"/>
</dbReference>
<accession>A0AAW1JWS7</accession>
<feature type="compositionally biased region" description="Polar residues" evidence="1">
    <location>
        <begin position="1467"/>
        <end position="1480"/>
    </location>
</feature>
<dbReference type="GO" id="GO:0036064">
    <property type="term" value="C:ciliary basal body"/>
    <property type="evidence" value="ECO:0007669"/>
    <property type="project" value="InterPro"/>
</dbReference>
<evidence type="ECO:0000313" key="3">
    <source>
        <dbReference type="Proteomes" id="UP001458880"/>
    </source>
</evidence>
<organism evidence="2 3">
    <name type="scientific">Popillia japonica</name>
    <name type="common">Japanese beetle</name>
    <dbReference type="NCBI Taxonomy" id="7064"/>
    <lineage>
        <taxon>Eukaryota</taxon>
        <taxon>Metazoa</taxon>
        <taxon>Ecdysozoa</taxon>
        <taxon>Arthropoda</taxon>
        <taxon>Hexapoda</taxon>
        <taxon>Insecta</taxon>
        <taxon>Pterygota</taxon>
        <taxon>Neoptera</taxon>
        <taxon>Endopterygota</taxon>
        <taxon>Coleoptera</taxon>
        <taxon>Polyphaga</taxon>
        <taxon>Scarabaeiformia</taxon>
        <taxon>Scarabaeidae</taxon>
        <taxon>Rutelinae</taxon>
        <taxon>Popillia</taxon>
    </lineage>
</organism>
<protein>
    <recommendedName>
        <fullName evidence="4">Rotatin</fullName>
    </recommendedName>
</protein>
<name>A0AAW1JWS7_POPJA</name>
<reference evidence="2 3" key="1">
    <citation type="journal article" date="2024" name="BMC Genomics">
        <title>De novo assembly and annotation of Popillia japonica's genome with initial clues to its potential as an invasive pest.</title>
        <authorList>
            <person name="Cucini C."/>
            <person name="Boschi S."/>
            <person name="Funari R."/>
            <person name="Cardaioli E."/>
            <person name="Iannotti N."/>
            <person name="Marturano G."/>
            <person name="Paoli F."/>
            <person name="Bruttini M."/>
            <person name="Carapelli A."/>
            <person name="Frati F."/>
            <person name="Nardi F."/>
        </authorList>
    </citation>
    <scope>NUCLEOTIDE SEQUENCE [LARGE SCALE GENOMIC DNA]</scope>
    <source>
        <strain evidence="2">DMR45628</strain>
    </source>
</reference>
<dbReference type="InterPro" id="IPR011989">
    <property type="entry name" value="ARM-like"/>
</dbReference>
<proteinExistence type="predicted"/>
<dbReference type="EMBL" id="JASPKY010000318">
    <property type="protein sequence ID" value="KAK9709000.1"/>
    <property type="molecule type" value="Genomic_DNA"/>
</dbReference>